<sequence>MFCDSYVERGVVGGREAAIDLYALIKDELTKDKRFESSWKLIVRIFVNMEGFVQAYQTYGVAQCSTVRDFVKGFNRERVFFEFIDAGDDKEAADGRIHKNFELFWDNVHCKSIVLGGSGDKGYTRFLREYTQTEEDRQRITLLEARPHARNMSDIAAGLLQIQAPELFRQNDFRDDPRRISSSGSNTSQSPPASSSSYAGVVSTVAGADQQVDTPSKEQVSTTAKEGFTATNATSPTAVTLSFDRHGQRIDLPLKYDKALRDQFMKRNPRFCFDYHLSQCTRASCVFAHGQKMVSTTALDTLRSMARSLQCFDPDCRRPDCYYGHRRPHGGHSFKGKACGFRTEMQGVNTTIGC</sequence>
<evidence type="ECO:0000313" key="5">
    <source>
        <dbReference type="Proteomes" id="UP000799441"/>
    </source>
</evidence>
<evidence type="ECO:0000313" key="4">
    <source>
        <dbReference type="EMBL" id="KAF2722286.1"/>
    </source>
</evidence>
<dbReference type="GO" id="GO:0008270">
    <property type="term" value="F:zinc ion binding"/>
    <property type="evidence" value="ECO:0007669"/>
    <property type="project" value="UniProtKB-KW"/>
</dbReference>
<dbReference type="Proteomes" id="UP000799441">
    <property type="component" value="Unassembled WGS sequence"/>
</dbReference>
<keyword evidence="1" id="KW-0479">Metal-binding</keyword>
<dbReference type="EMBL" id="MU003783">
    <property type="protein sequence ID" value="KAF2722286.1"/>
    <property type="molecule type" value="Genomic_DNA"/>
</dbReference>
<dbReference type="InterPro" id="IPR000571">
    <property type="entry name" value="Znf_CCCH"/>
</dbReference>
<dbReference type="PANTHER" id="PTHR37543">
    <property type="entry name" value="CCCH ZINC FINGER DNA BINDING PROTEIN (AFU_ORTHOLOGUE AFUA_5G12760)"/>
    <property type="match status" value="1"/>
</dbReference>
<feature type="zinc finger region" description="C3H1-type" evidence="1">
    <location>
        <begin position="266"/>
        <end position="292"/>
    </location>
</feature>
<evidence type="ECO:0000259" key="3">
    <source>
        <dbReference type="PROSITE" id="PS50103"/>
    </source>
</evidence>
<organism evidence="4 5">
    <name type="scientific">Polychaeton citri CBS 116435</name>
    <dbReference type="NCBI Taxonomy" id="1314669"/>
    <lineage>
        <taxon>Eukaryota</taxon>
        <taxon>Fungi</taxon>
        <taxon>Dikarya</taxon>
        <taxon>Ascomycota</taxon>
        <taxon>Pezizomycotina</taxon>
        <taxon>Dothideomycetes</taxon>
        <taxon>Dothideomycetidae</taxon>
        <taxon>Capnodiales</taxon>
        <taxon>Capnodiaceae</taxon>
        <taxon>Polychaeton</taxon>
    </lineage>
</organism>
<keyword evidence="1" id="KW-0863">Zinc-finger</keyword>
<evidence type="ECO:0000256" key="1">
    <source>
        <dbReference type="PROSITE-ProRule" id="PRU00723"/>
    </source>
</evidence>
<dbReference type="PROSITE" id="PS50103">
    <property type="entry name" value="ZF_C3H1"/>
    <property type="match status" value="1"/>
</dbReference>
<name>A0A9P4QC80_9PEZI</name>
<comment type="caution">
    <text evidence="4">The sequence shown here is derived from an EMBL/GenBank/DDBJ whole genome shotgun (WGS) entry which is preliminary data.</text>
</comment>
<dbReference type="Pfam" id="PF25540">
    <property type="entry name" value="DUF7923"/>
    <property type="match status" value="1"/>
</dbReference>
<protein>
    <recommendedName>
        <fullName evidence="3">C3H1-type domain-containing protein</fullName>
    </recommendedName>
</protein>
<feature type="domain" description="C3H1-type" evidence="3">
    <location>
        <begin position="266"/>
        <end position="292"/>
    </location>
</feature>
<reference evidence="4" key="1">
    <citation type="journal article" date="2020" name="Stud. Mycol.">
        <title>101 Dothideomycetes genomes: a test case for predicting lifestyles and emergence of pathogens.</title>
        <authorList>
            <person name="Haridas S."/>
            <person name="Albert R."/>
            <person name="Binder M."/>
            <person name="Bloem J."/>
            <person name="Labutti K."/>
            <person name="Salamov A."/>
            <person name="Andreopoulos B."/>
            <person name="Baker S."/>
            <person name="Barry K."/>
            <person name="Bills G."/>
            <person name="Bluhm B."/>
            <person name="Cannon C."/>
            <person name="Castanera R."/>
            <person name="Culley D."/>
            <person name="Daum C."/>
            <person name="Ezra D."/>
            <person name="Gonzalez J."/>
            <person name="Henrissat B."/>
            <person name="Kuo A."/>
            <person name="Liang C."/>
            <person name="Lipzen A."/>
            <person name="Lutzoni F."/>
            <person name="Magnuson J."/>
            <person name="Mondo S."/>
            <person name="Nolan M."/>
            <person name="Ohm R."/>
            <person name="Pangilinan J."/>
            <person name="Park H.-J."/>
            <person name="Ramirez L."/>
            <person name="Alfaro M."/>
            <person name="Sun H."/>
            <person name="Tritt A."/>
            <person name="Yoshinaga Y."/>
            <person name="Zwiers L.-H."/>
            <person name="Turgeon B."/>
            <person name="Goodwin S."/>
            <person name="Spatafora J."/>
            <person name="Crous P."/>
            <person name="Grigoriev I."/>
        </authorList>
    </citation>
    <scope>NUCLEOTIDE SEQUENCE</scope>
    <source>
        <strain evidence="4">CBS 116435</strain>
    </source>
</reference>
<feature type="compositionally biased region" description="Polar residues" evidence="2">
    <location>
        <begin position="211"/>
        <end position="231"/>
    </location>
</feature>
<evidence type="ECO:0000256" key="2">
    <source>
        <dbReference type="SAM" id="MobiDB-lite"/>
    </source>
</evidence>
<gene>
    <name evidence="4" type="ORF">K431DRAFT_283985</name>
</gene>
<dbReference type="AlphaFoldDB" id="A0A9P4QC80"/>
<dbReference type="InterPro" id="IPR057683">
    <property type="entry name" value="DUF7923"/>
</dbReference>
<dbReference type="Pfam" id="PF25543">
    <property type="entry name" value="zf-CCCH_tandem"/>
    <property type="match status" value="1"/>
</dbReference>
<dbReference type="PANTHER" id="PTHR37543:SF1">
    <property type="entry name" value="CCCH ZINC FINGER DNA BINDING PROTEIN (AFU_ORTHOLOGUE AFUA_5G12760)"/>
    <property type="match status" value="1"/>
</dbReference>
<accession>A0A9P4QC80</accession>
<dbReference type="InterPro" id="IPR057654">
    <property type="entry name" value="Znf-CCCH_tandem"/>
</dbReference>
<feature type="compositionally biased region" description="Low complexity" evidence="2">
    <location>
        <begin position="181"/>
        <end position="207"/>
    </location>
</feature>
<keyword evidence="5" id="KW-1185">Reference proteome</keyword>
<feature type="region of interest" description="Disordered" evidence="2">
    <location>
        <begin position="174"/>
        <end position="231"/>
    </location>
</feature>
<keyword evidence="1" id="KW-0862">Zinc</keyword>
<dbReference type="OrthoDB" id="3512845at2759"/>
<proteinExistence type="predicted"/>